<evidence type="ECO:0000256" key="4">
    <source>
        <dbReference type="PROSITE-ProRule" id="PRU01363"/>
    </source>
</evidence>
<dbReference type="InterPro" id="IPR036736">
    <property type="entry name" value="ACP-like_sf"/>
</dbReference>
<dbReference type="InterPro" id="IPR014030">
    <property type="entry name" value="Ketoacyl_synth_N"/>
</dbReference>
<evidence type="ECO:0000313" key="8">
    <source>
        <dbReference type="EMBL" id="MFB9905680.1"/>
    </source>
</evidence>
<feature type="region of interest" description="C-terminal hotdog fold" evidence="4">
    <location>
        <begin position="635"/>
        <end position="775"/>
    </location>
</feature>
<evidence type="ECO:0000259" key="6">
    <source>
        <dbReference type="PROSITE" id="PS52004"/>
    </source>
</evidence>
<keyword evidence="1" id="KW-0596">Phosphopantetheine</keyword>
<feature type="domain" description="Ketosynthase family 3 (KS3)" evidence="6">
    <location>
        <begin position="14"/>
        <end position="384"/>
    </location>
</feature>
<feature type="region of interest" description="N-terminal hotdog fold" evidence="4">
    <location>
        <begin position="504"/>
        <end position="625"/>
    </location>
</feature>
<dbReference type="Pfam" id="PF21089">
    <property type="entry name" value="PKS_DH_N"/>
    <property type="match status" value="1"/>
</dbReference>
<feature type="domain" description="Carrier" evidence="5">
    <location>
        <begin position="766"/>
        <end position="844"/>
    </location>
</feature>
<organism evidence="8 9">
    <name type="scientific">Allokutzneria oryzae</name>
    <dbReference type="NCBI Taxonomy" id="1378989"/>
    <lineage>
        <taxon>Bacteria</taxon>
        <taxon>Bacillati</taxon>
        <taxon>Actinomycetota</taxon>
        <taxon>Actinomycetes</taxon>
        <taxon>Pseudonocardiales</taxon>
        <taxon>Pseudonocardiaceae</taxon>
        <taxon>Allokutzneria</taxon>
    </lineage>
</organism>
<dbReference type="SMART" id="SM00825">
    <property type="entry name" value="PKS_KS"/>
    <property type="match status" value="1"/>
</dbReference>
<evidence type="ECO:0000256" key="2">
    <source>
        <dbReference type="ARBA" id="ARBA00022553"/>
    </source>
</evidence>
<dbReference type="CDD" id="cd00833">
    <property type="entry name" value="PKS"/>
    <property type="match status" value="1"/>
</dbReference>
<feature type="domain" description="PKS/mFAS DH" evidence="7">
    <location>
        <begin position="504"/>
        <end position="775"/>
    </location>
</feature>
<dbReference type="InterPro" id="IPR016039">
    <property type="entry name" value="Thiolase-like"/>
</dbReference>
<dbReference type="InterPro" id="IPR042104">
    <property type="entry name" value="PKS_dehydratase_sf"/>
</dbReference>
<dbReference type="Gene3D" id="3.10.129.110">
    <property type="entry name" value="Polyketide synthase dehydratase"/>
    <property type="match status" value="1"/>
</dbReference>
<keyword evidence="3" id="KW-0808">Transferase</keyword>
<dbReference type="InterPro" id="IPR049552">
    <property type="entry name" value="PKS_DH_N"/>
</dbReference>
<dbReference type="Pfam" id="PF00550">
    <property type="entry name" value="PP-binding"/>
    <property type="match status" value="1"/>
</dbReference>
<evidence type="ECO:0000313" key="9">
    <source>
        <dbReference type="Proteomes" id="UP001589693"/>
    </source>
</evidence>
<dbReference type="Pfam" id="PF00109">
    <property type="entry name" value="ketoacyl-synt"/>
    <property type="match status" value="2"/>
</dbReference>
<dbReference type="InterPro" id="IPR020807">
    <property type="entry name" value="PKS_DH"/>
</dbReference>
<dbReference type="Gene3D" id="1.10.1200.10">
    <property type="entry name" value="ACP-like"/>
    <property type="match status" value="1"/>
</dbReference>
<comment type="caution">
    <text evidence="8">The sequence shown here is derived from an EMBL/GenBank/DDBJ whole genome shotgun (WGS) entry which is preliminary data.</text>
</comment>
<name>A0ABV5ZXR7_9PSEU</name>
<keyword evidence="9" id="KW-1185">Reference proteome</keyword>
<evidence type="ECO:0000259" key="7">
    <source>
        <dbReference type="PROSITE" id="PS52019"/>
    </source>
</evidence>
<evidence type="ECO:0000256" key="3">
    <source>
        <dbReference type="ARBA" id="ARBA00022679"/>
    </source>
</evidence>
<evidence type="ECO:0000259" key="5">
    <source>
        <dbReference type="PROSITE" id="PS50075"/>
    </source>
</evidence>
<evidence type="ECO:0000256" key="1">
    <source>
        <dbReference type="ARBA" id="ARBA00022450"/>
    </source>
</evidence>
<dbReference type="InterPro" id="IPR014031">
    <property type="entry name" value="Ketoacyl_synth_C"/>
</dbReference>
<dbReference type="InterPro" id="IPR049551">
    <property type="entry name" value="PKS_DH_C"/>
</dbReference>
<dbReference type="InterPro" id="IPR020806">
    <property type="entry name" value="PKS_PP-bd"/>
</dbReference>
<gene>
    <name evidence="8" type="ORF">ACFFQA_17235</name>
</gene>
<dbReference type="Pfam" id="PF22621">
    <property type="entry name" value="CurL-like_PKS_C"/>
    <property type="match status" value="1"/>
</dbReference>
<dbReference type="SUPFAM" id="SSF53901">
    <property type="entry name" value="Thiolase-like"/>
    <property type="match status" value="1"/>
</dbReference>
<dbReference type="Proteomes" id="UP001589693">
    <property type="component" value="Unassembled WGS sequence"/>
</dbReference>
<dbReference type="InterPro" id="IPR020841">
    <property type="entry name" value="PKS_Beta-ketoAc_synthase_dom"/>
</dbReference>
<keyword evidence="2" id="KW-0597">Phosphoprotein</keyword>
<dbReference type="Pfam" id="PF14765">
    <property type="entry name" value="PS-DH"/>
    <property type="match status" value="1"/>
</dbReference>
<dbReference type="PANTHER" id="PTHR43775:SF37">
    <property type="entry name" value="SI:DKEY-61P9.11"/>
    <property type="match status" value="1"/>
</dbReference>
<protein>
    <submittedName>
        <fullName evidence="8">Beta-ketoacyl synthase N-terminal-like domain-containing protein</fullName>
    </submittedName>
</protein>
<feature type="active site" description="Proton acceptor; for dehydratase activity" evidence="4">
    <location>
        <position position="536"/>
    </location>
</feature>
<dbReference type="Pfam" id="PF02801">
    <property type="entry name" value="Ketoacyl-synt_C"/>
    <property type="match status" value="1"/>
</dbReference>
<dbReference type="InterPro" id="IPR049900">
    <property type="entry name" value="PKS_mFAS_DH"/>
</dbReference>
<dbReference type="EMBL" id="JBHLZU010000014">
    <property type="protein sequence ID" value="MFB9905680.1"/>
    <property type="molecule type" value="Genomic_DNA"/>
</dbReference>
<dbReference type="InterPro" id="IPR050091">
    <property type="entry name" value="PKS_NRPS_Biosynth_Enz"/>
</dbReference>
<feature type="active site" description="Proton donor; for dehydratase activity" evidence="4">
    <location>
        <position position="693"/>
    </location>
</feature>
<accession>A0ABV5ZXR7</accession>
<sequence>MSRTASEDTTPPSHEPLAVLGIGCRLPGGADSPSSLWRLLVEGRDAVTEIPRERWDVDAHFDPEPGVPGRMSSSWGGFLRDVHAFDATFFGDAADLAPRHRLLTQVAFEALEHAGLPNSDAGLFAGLGAGVGRVSELLGLSGPSVAVDTGNSSALTALHLASASLRSRECDVALVGAATLILDPSESIALSGKGVLSPSGRSRAFEKRSDGFVRSEGCVVIVLKRLADALYDNDRVLAVIRSSAIGRDSVTSVLRRALTAGGITAAEVGFVETHGSGLPAEDAAEFAALSEVYDARCALGAVKSNLGNTESVSGLAGLVKAVLALRAGVIPPTPHFAEWHPALDVESTGLFLPTSAVEWPTSTRVAAVSALDSSSGHAHVLLEQAPPQPVPTTKPLTGKVIVPLSASTPRALAETAARLADWLEDEGADSSLTDVAYTLARRRPRAVQAMVAANDIEELVAGLRAGPDSPGVETIAAQGELLDLPPTAWDRTVYPAEVVAARAHPLLGRHTEVPGTGRHVWQADVGTDELPWLADHRVDGVAVLPGSAYFEMALSSAAEYFGCAPDAVEVRGMELHQRAELARHTTVTTQLTPSDADRAKFEVFGRAGGDWVRLATAVVHHYVEFRLEPPVEVDEPTTGPEALYGKLRGHGIHHGPAFTGVLGLRGSTLARVHVPPVVRGASTRFVVHPVLLDTCFQVLGAGLLPVSVGSLRVHGDLRRAAYCHCDLGELSGSVTITAHDGTVLLSAKEIRLSGRHKARTAPPAPLTRAEVESDLVDHLRAVLELPPTTPVDSGTPLLEIGVDSRVATELRTRVERSLGVILPSHPLWTTGSPGALSAYLANRFGITD</sequence>
<dbReference type="InterPro" id="IPR009081">
    <property type="entry name" value="PP-bd_ACP"/>
</dbReference>
<reference evidence="8 9" key="1">
    <citation type="submission" date="2024-09" db="EMBL/GenBank/DDBJ databases">
        <authorList>
            <person name="Sun Q."/>
            <person name="Mori K."/>
        </authorList>
    </citation>
    <scope>NUCLEOTIDE SEQUENCE [LARGE SCALE GENOMIC DNA]</scope>
    <source>
        <strain evidence="8 9">TBRC 7907</strain>
    </source>
</reference>
<dbReference type="PROSITE" id="PS52004">
    <property type="entry name" value="KS3_2"/>
    <property type="match status" value="1"/>
</dbReference>
<dbReference type="SUPFAM" id="SSF47336">
    <property type="entry name" value="ACP-like"/>
    <property type="match status" value="1"/>
</dbReference>
<dbReference type="SMART" id="SM00826">
    <property type="entry name" value="PKS_DH"/>
    <property type="match status" value="1"/>
</dbReference>
<dbReference type="PROSITE" id="PS52019">
    <property type="entry name" value="PKS_MFAS_DH"/>
    <property type="match status" value="1"/>
</dbReference>
<dbReference type="PANTHER" id="PTHR43775">
    <property type="entry name" value="FATTY ACID SYNTHASE"/>
    <property type="match status" value="1"/>
</dbReference>
<dbReference type="SMART" id="SM00823">
    <property type="entry name" value="PKS_PP"/>
    <property type="match status" value="1"/>
</dbReference>
<proteinExistence type="predicted"/>
<dbReference type="PROSITE" id="PS50075">
    <property type="entry name" value="CARRIER"/>
    <property type="match status" value="1"/>
</dbReference>
<dbReference type="Gene3D" id="3.40.47.10">
    <property type="match status" value="2"/>
</dbReference>
<dbReference type="RefSeq" id="WP_377852982.1">
    <property type="nucleotide sequence ID" value="NZ_JBHLZU010000014.1"/>
</dbReference>